<feature type="non-terminal residue" evidence="1">
    <location>
        <position position="39"/>
    </location>
</feature>
<dbReference type="AlphaFoldDB" id="X1ARV6"/>
<comment type="caution">
    <text evidence="1">The sequence shown here is derived from an EMBL/GenBank/DDBJ whole genome shotgun (WGS) entry which is preliminary data.</text>
</comment>
<accession>X1ARV6</accession>
<protein>
    <submittedName>
        <fullName evidence="1">Uncharacterized protein</fullName>
    </submittedName>
</protein>
<sequence length="39" mass="4197">MKYFIIITLFICTLSGLLFAFESVAVCDNALSTIVNPAG</sequence>
<dbReference type="EMBL" id="BART01018074">
    <property type="protein sequence ID" value="GAG85579.1"/>
    <property type="molecule type" value="Genomic_DNA"/>
</dbReference>
<organism evidence="1">
    <name type="scientific">marine sediment metagenome</name>
    <dbReference type="NCBI Taxonomy" id="412755"/>
    <lineage>
        <taxon>unclassified sequences</taxon>
        <taxon>metagenomes</taxon>
        <taxon>ecological metagenomes</taxon>
    </lineage>
</organism>
<evidence type="ECO:0000313" key="1">
    <source>
        <dbReference type="EMBL" id="GAG85579.1"/>
    </source>
</evidence>
<gene>
    <name evidence="1" type="ORF">S01H4_34185</name>
</gene>
<proteinExistence type="predicted"/>
<reference evidence="1" key="1">
    <citation type="journal article" date="2014" name="Front. Microbiol.">
        <title>High frequency of phylogenetically diverse reductive dehalogenase-homologous genes in deep subseafloor sedimentary metagenomes.</title>
        <authorList>
            <person name="Kawai M."/>
            <person name="Futagami T."/>
            <person name="Toyoda A."/>
            <person name="Takaki Y."/>
            <person name="Nishi S."/>
            <person name="Hori S."/>
            <person name="Arai W."/>
            <person name="Tsubouchi T."/>
            <person name="Morono Y."/>
            <person name="Uchiyama I."/>
            <person name="Ito T."/>
            <person name="Fujiyama A."/>
            <person name="Inagaki F."/>
            <person name="Takami H."/>
        </authorList>
    </citation>
    <scope>NUCLEOTIDE SEQUENCE</scope>
    <source>
        <strain evidence="1">Expedition CK06-06</strain>
    </source>
</reference>
<name>X1ARV6_9ZZZZ</name>